<dbReference type="CDD" id="cd00761">
    <property type="entry name" value="Glyco_tranf_GTA_type"/>
    <property type="match status" value="1"/>
</dbReference>
<dbReference type="RefSeq" id="WP_168569156.1">
    <property type="nucleotide sequence ID" value="NZ_CP051167.1"/>
</dbReference>
<dbReference type="PANTHER" id="PTHR43685:SF2">
    <property type="entry name" value="GLYCOSYLTRANSFERASE 2-LIKE DOMAIN-CONTAINING PROTEIN"/>
    <property type="match status" value="1"/>
</dbReference>
<keyword evidence="1" id="KW-1133">Transmembrane helix</keyword>
<dbReference type="Proteomes" id="UP000500857">
    <property type="component" value="Chromosome"/>
</dbReference>
<feature type="transmembrane region" description="Helical" evidence="1">
    <location>
        <begin position="349"/>
        <end position="370"/>
    </location>
</feature>
<dbReference type="GO" id="GO:0016740">
    <property type="term" value="F:transferase activity"/>
    <property type="evidence" value="ECO:0007669"/>
    <property type="project" value="UniProtKB-KW"/>
</dbReference>
<accession>A0A6H1TWQ4</accession>
<evidence type="ECO:0000259" key="2">
    <source>
        <dbReference type="Pfam" id="PF00535"/>
    </source>
</evidence>
<evidence type="ECO:0000313" key="3">
    <source>
        <dbReference type="EMBL" id="QIZ71001.1"/>
    </source>
</evidence>
<feature type="domain" description="Glycosyltransferase 2-like" evidence="2">
    <location>
        <begin position="73"/>
        <end position="247"/>
    </location>
</feature>
<name>A0A6H1TWQ4_9CYAN</name>
<dbReference type="KEGG" id="oxy:HCG48_10715"/>
<dbReference type="InterPro" id="IPR001173">
    <property type="entry name" value="Glyco_trans_2-like"/>
</dbReference>
<evidence type="ECO:0000256" key="1">
    <source>
        <dbReference type="SAM" id="Phobius"/>
    </source>
</evidence>
<dbReference type="InterPro" id="IPR050834">
    <property type="entry name" value="Glycosyltransf_2"/>
</dbReference>
<dbReference type="SUPFAM" id="SSF53448">
    <property type="entry name" value="Nucleotide-diphospho-sugar transferases"/>
    <property type="match status" value="1"/>
</dbReference>
<keyword evidence="4" id="KW-1185">Reference proteome</keyword>
<protein>
    <submittedName>
        <fullName evidence="3">Glycosyltransferase</fullName>
    </submittedName>
</protein>
<dbReference type="Pfam" id="PF00535">
    <property type="entry name" value="Glycos_transf_2"/>
    <property type="match status" value="1"/>
</dbReference>
<keyword evidence="1" id="KW-0812">Transmembrane</keyword>
<feature type="transmembrane region" description="Helical" evidence="1">
    <location>
        <begin position="317"/>
        <end position="337"/>
    </location>
</feature>
<keyword evidence="3" id="KW-0808">Transferase</keyword>
<sequence length="414" mass="46658">MIVGDLGAIARARSSPDFAMLELDGVLSIWLWLGLGFQLSTGAVLFWRLAQGKNRPRPLQPEWAPPEWAGKVTVLLPTLNEVKRLSPCLAGLTVQTEEVREILAIDSYSEDGTVASIEAAIAQDPRFHLILYDPDSDRWVGPSGALQTGFLRSSPESEWILRVDADTYPRPGLVASLLKAAIASNYDLLSVSAQFILKYPGEVWFHPAMLITFAYRFGAIGKRANSPDRVMANGQCLLCRRHVLEQLGGFAIARDAFCDDMKLARHAAKQGYRVGFLDGSKVVRVRMYEGVRETWREWGRTIGVRDASHPWQLWQDVVFLLAVQGLPPLILGFYAIAVPRSLLFQWPHVGLWSFNLLLMLARIAMLWAIAPYFDRTQAKAPWLFWLSPLADPVVWLRVLISALRPPKQWRGRRY</sequence>
<organism evidence="3 4">
    <name type="scientific">Oxynema aestuarii AP17</name>
    <dbReference type="NCBI Taxonomy" id="2064643"/>
    <lineage>
        <taxon>Bacteria</taxon>
        <taxon>Bacillati</taxon>
        <taxon>Cyanobacteriota</taxon>
        <taxon>Cyanophyceae</taxon>
        <taxon>Oscillatoriophycideae</taxon>
        <taxon>Oscillatoriales</taxon>
        <taxon>Oscillatoriaceae</taxon>
        <taxon>Oxynema</taxon>
        <taxon>Oxynema aestuarii</taxon>
    </lineage>
</organism>
<dbReference type="Gene3D" id="3.90.550.10">
    <property type="entry name" value="Spore Coat Polysaccharide Biosynthesis Protein SpsA, Chain A"/>
    <property type="match status" value="1"/>
</dbReference>
<gene>
    <name evidence="3" type="ORF">HCG48_10715</name>
</gene>
<dbReference type="AlphaFoldDB" id="A0A6H1TWQ4"/>
<dbReference type="EMBL" id="CP051167">
    <property type="protein sequence ID" value="QIZ71001.1"/>
    <property type="molecule type" value="Genomic_DNA"/>
</dbReference>
<reference evidence="3 4" key="1">
    <citation type="submission" date="2020-04" db="EMBL/GenBank/DDBJ databases">
        <authorList>
            <person name="Basu S."/>
            <person name="Maruthanayagam V."/>
            <person name="Chakraborty S."/>
            <person name="Pramanik A."/>
            <person name="Mukherjee J."/>
            <person name="Brink B."/>
        </authorList>
    </citation>
    <scope>NUCLEOTIDE SEQUENCE [LARGE SCALE GENOMIC DNA]</scope>
    <source>
        <strain evidence="3 4">AP17</strain>
    </source>
</reference>
<dbReference type="InterPro" id="IPR029044">
    <property type="entry name" value="Nucleotide-diphossugar_trans"/>
</dbReference>
<feature type="transmembrane region" description="Helical" evidence="1">
    <location>
        <begin position="29"/>
        <end position="50"/>
    </location>
</feature>
<proteinExistence type="predicted"/>
<dbReference type="PANTHER" id="PTHR43685">
    <property type="entry name" value="GLYCOSYLTRANSFERASE"/>
    <property type="match status" value="1"/>
</dbReference>
<evidence type="ECO:0000313" key="4">
    <source>
        <dbReference type="Proteomes" id="UP000500857"/>
    </source>
</evidence>
<keyword evidence="1" id="KW-0472">Membrane</keyword>